<gene>
    <name evidence="1" type="ORF">CRE_13763</name>
</gene>
<dbReference type="InParanoid" id="E3NIN0"/>
<evidence type="ECO:0000313" key="2">
    <source>
        <dbReference type="Proteomes" id="UP000008281"/>
    </source>
</evidence>
<evidence type="ECO:0000313" key="1">
    <source>
        <dbReference type="EMBL" id="EFO99071.1"/>
    </source>
</evidence>
<name>E3NIN0_CAERE</name>
<sequence>MEIQQDAWMSKKPTEHNAQITATLTPTQFLFQPVVEIQSLNNQEPLNVNQILSEMTAVSSSLRSVVHGVANHWIQFVMADSSRRHYSTSVRPQAPQISLPTRFINAPLGLIINNIVISGNSAGTDVETEISLLFKGHLTHIFNTARYNYKSASIADK</sequence>
<reference evidence="1" key="1">
    <citation type="submission" date="2007-07" db="EMBL/GenBank/DDBJ databases">
        <title>PCAP assembly of the Caenorhabditis remanei genome.</title>
        <authorList>
            <consortium name="The Caenorhabditis remanei Sequencing Consortium"/>
            <person name="Wilson R.K."/>
        </authorList>
    </citation>
    <scope>NUCLEOTIDE SEQUENCE [LARGE SCALE GENOMIC DNA]</scope>
    <source>
        <strain evidence="1">PB4641</strain>
    </source>
</reference>
<dbReference type="OrthoDB" id="5901479at2759"/>
<organism evidence="2">
    <name type="scientific">Caenorhabditis remanei</name>
    <name type="common">Caenorhabditis vulgaris</name>
    <dbReference type="NCBI Taxonomy" id="31234"/>
    <lineage>
        <taxon>Eukaryota</taxon>
        <taxon>Metazoa</taxon>
        <taxon>Ecdysozoa</taxon>
        <taxon>Nematoda</taxon>
        <taxon>Chromadorea</taxon>
        <taxon>Rhabditida</taxon>
        <taxon>Rhabditina</taxon>
        <taxon>Rhabditomorpha</taxon>
        <taxon>Rhabditoidea</taxon>
        <taxon>Rhabditidae</taxon>
        <taxon>Peloderinae</taxon>
        <taxon>Caenorhabditis</taxon>
    </lineage>
</organism>
<proteinExistence type="predicted"/>
<keyword evidence="2" id="KW-1185">Reference proteome</keyword>
<dbReference type="Proteomes" id="UP000008281">
    <property type="component" value="Unassembled WGS sequence"/>
</dbReference>
<protein>
    <submittedName>
        <fullName evidence="1">Uncharacterized protein</fullName>
    </submittedName>
</protein>
<dbReference type="AlphaFoldDB" id="E3NIN0"/>
<dbReference type="HOGENOM" id="CLU_1679572_0_0_1"/>
<accession>E3NIN0</accession>
<dbReference type="EMBL" id="DS268708">
    <property type="protein sequence ID" value="EFO99071.1"/>
    <property type="molecule type" value="Genomic_DNA"/>
</dbReference>